<organism evidence="3 4">
    <name type="scientific">Mortierella polycephala</name>
    <dbReference type="NCBI Taxonomy" id="41804"/>
    <lineage>
        <taxon>Eukaryota</taxon>
        <taxon>Fungi</taxon>
        <taxon>Fungi incertae sedis</taxon>
        <taxon>Mucoromycota</taxon>
        <taxon>Mortierellomycotina</taxon>
        <taxon>Mortierellomycetes</taxon>
        <taxon>Mortierellales</taxon>
        <taxon>Mortierellaceae</taxon>
        <taxon>Mortierella</taxon>
    </lineage>
</organism>
<dbReference type="InterPro" id="IPR024771">
    <property type="entry name" value="SUZ"/>
</dbReference>
<accession>A0A9P6TWL8</accession>
<comment type="caution">
    <text evidence="3">The sequence shown here is derived from an EMBL/GenBank/DDBJ whole genome shotgun (WGS) entry which is preliminary data.</text>
</comment>
<dbReference type="Gene3D" id="3.30.1370.50">
    <property type="entry name" value="R3H-like domain"/>
    <property type="match status" value="1"/>
</dbReference>
<feature type="compositionally biased region" description="Low complexity" evidence="1">
    <location>
        <begin position="366"/>
        <end position="380"/>
    </location>
</feature>
<feature type="compositionally biased region" description="Polar residues" evidence="1">
    <location>
        <begin position="638"/>
        <end position="656"/>
    </location>
</feature>
<dbReference type="AlphaFoldDB" id="A0A9P6TWL8"/>
<gene>
    <name evidence="3" type="ORF">BG011_009391</name>
</gene>
<feature type="compositionally biased region" description="Low complexity" evidence="1">
    <location>
        <begin position="755"/>
        <end position="783"/>
    </location>
</feature>
<dbReference type="Proteomes" id="UP000726737">
    <property type="component" value="Unassembled WGS sequence"/>
</dbReference>
<dbReference type="GO" id="GO:0003676">
    <property type="term" value="F:nucleic acid binding"/>
    <property type="evidence" value="ECO:0007669"/>
    <property type="project" value="InterPro"/>
</dbReference>
<evidence type="ECO:0000313" key="4">
    <source>
        <dbReference type="Proteomes" id="UP000726737"/>
    </source>
</evidence>
<proteinExistence type="predicted"/>
<feature type="compositionally biased region" description="Basic residues" evidence="1">
    <location>
        <begin position="577"/>
        <end position="613"/>
    </location>
</feature>
<dbReference type="PANTHER" id="PTHR15672:SF8">
    <property type="entry name" value="PROTEIN ENCORE"/>
    <property type="match status" value="1"/>
</dbReference>
<feature type="region of interest" description="Disordered" evidence="1">
    <location>
        <begin position="55"/>
        <end position="74"/>
    </location>
</feature>
<dbReference type="InterPro" id="IPR036867">
    <property type="entry name" value="R3H_dom_sf"/>
</dbReference>
<feature type="compositionally biased region" description="Low complexity" evidence="1">
    <location>
        <begin position="431"/>
        <end position="446"/>
    </location>
</feature>
<feature type="compositionally biased region" description="Basic and acidic residues" evidence="1">
    <location>
        <begin position="625"/>
        <end position="637"/>
    </location>
</feature>
<feature type="compositionally biased region" description="Low complexity" evidence="1">
    <location>
        <begin position="683"/>
        <end position="711"/>
    </location>
</feature>
<feature type="region of interest" description="Disordered" evidence="1">
    <location>
        <begin position="510"/>
        <end position="550"/>
    </location>
</feature>
<feature type="region of interest" description="Disordered" evidence="1">
    <location>
        <begin position="290"/>
        <end position="408"/>
    </location>
</feature>
<name>A0A9P6TWL8_9FUNG</name>
<dbReference type="Pfam" id="PF12752">
    <property type="entry name" value="SUZ"/>
    <property type="match status" value="1"/>
</dbReference>
<feature type="compositionally biased region" description="Low complexity" evidence="1">
    <location>
        <begin position="515"/>
        <end position="537"/>
    </location>
</feature>
<reference evidence="3" key="1">
    <citation type="journal article" date="2020" name="Fungal Divers.">
        <title>Resolving the Mortierellaceae phylogeny through synthesis of multi-gene phylogenetics and phylogenomics.</title>
        <authorList>
            <person name="Vandepol N."/>
            <person name="Liber J."/>
            <person name="Desiro A."/>
            <person name="Na H."/>
            <person name="Kennedy M."/>
            <person name="Barry K."/>
            <person name="Grigoriev I.V."/>
            <person name="Miller A.N."/>
            <person name="O'Donnell K."/>
            <person name="Stajich J.E."/>
            <person name="Bonito G."/>
        </authorList>
    </citation>
    <scope>NUCLEOTIDE SEQUENCE</scope>
    <source>
        <strain evidence="3">KOD948</strain>
    </source>
</reference>
<evidence type="ECO:0000256" key="1">
    <source>
        <dbReference type="SAM" id="MobiDB-lite"/>
    </source>
</evidence>
<dbReference type="InterPro" id="IPR051937">
    <property type="entry name" value="R3H_domain_containing"/>
</dbReference>
<evidence type="ECO:0000313" key="3">
    <source>
        <dbReference type="EMBL" id="KAG0249351.1"/>
    </source>
</evidence>
<feature type="region of interest" description="Disordered" evidence="1">
    <location>
        <begin position="426"/>
        <end position="466"/>
    </location>
</feature>
<dbReference type="PANTHER" id="PTHR15672">
    <property type="entry name" value="CAMP-REGULATED PHOSPHOPROTEIN 21 RELATED R3H DOMAIN CONTAINING PROTEIN"/>
    <property type="match status" value="1"/>
</dbReference>
<dbReference type="CDD" id="cd02642">
    <property type="entry name" value="R3H_encore_like"/>
    <property type="match status" value="1"/>
</dbReference>
<evidence type="ECO:0000259" key="2">
    <source>
        <dbReference type="PROSITE" id="PS51673"/>
    </source>
</evidence>
<dbReference type="SUPFAM" id="SSF82708">
    <property type="entry name" value="R3H domain"/>
    <property type="match status" value="1"/>
</dbReference>
<feature type="compositionally biased region" description="Basic residues" evidence="1">
    <location>
        <begin position="714"/>
        <end position="727"/>
    </location>
</feature>
<feature type="compositionally biased region" description="Low complexity" evidence="1">
    <location>
        <begin position="729"/>
        <end position="746"/>
    </location>
</feature>
<dbReference type="EMBL" id="JAAAJA010000835">
    <property type="protein sequence ID" value="KAG0249351.1"/>
    <property type="molecule type" value="Genomic_DNA"/>
</dbReference>
<feature type="compositionally biased region" description="Polar residues" evidence="1">
    <location>
        <begin position="295"/>
        <end position="318"/>
    </location>
</feature>
<sequence>MRKDEHKQDWVSCAANVAVCTPDLLSSSEPVTAIEHDAPQLQSLSSLTAGSAAPLTYTNDKHEGIDVDNDESSEKKRVDILKEEDDDAEGASSDGGLTRRLAPMQIKESCTVQVIVDSGSASSGSCCSLDEVLLMALKRPQERMFLLKLDHEFCSFIENPSQTQLDLPWLNSYYRMMIHRSADYFQLARKVNTLQKKITLSKTEHTAIPTLRFCDLVEVEEEEPPIMPIKVLRRYPARPASVCGSGTSVPGPSDRRNVTIEQREKAYAEARKRIFQEDRSETDGTVLAETDCPAQPQSQGTPVDQPTLDGSQGSTDPTTLRKEETTALDSLRGRSTSSSTSSSSGTAMTEASARPDSATYPNGFQGPDYASGSGYSPPGSRHSFASGYDHFHRQAPPGSQLGSSVGAMDHRGAAGFHCDCRHDSGHQNGVSGSSSSSSSTSSSTSGIIRQNGGRYPHHPQGMHFNPVSDPSPTYFCQVPESNSYQCPCMIGAPPHTRQFGHPHDPRNTHCGCLGQHHQQQQQHHHQGVPQQQQQQQQPRGDMGRRLSSSHSFVPGYQQTIYHHSGSHVGCPTQGSRHDRHYYGHHQHHPHYHPHPQHPHHPHHHHHYPQHHHPSNTMDTPPRCCDYYHPESRSHQDDTYSTDTITNTSSSPSSGLFQVSVRPYPSSNGYRPYRQGISLPQLPPRQQQSQQQEGQSSLRQRQQRQTQFQMTREQQHHHSHHHQTHPHPHPQLQPQQLQPRSRPQQQHAHSYESHGRTSSSSSGSSSGSSVSTSTSASDSSISTGSTAINANATAQQNRLSWRMRVAAMAGREEGEGLQQVIHNVERRPPKSTELYDPYA</sequence>
<keyword evidence="4" id="KW-1185">Reference proteome</keyword>
<dbReference type="PROSITE" id="PS51673">
    <property type="entry name" value="SUZ"/>
    <property type="match status" value="1"/>
</dbReference>
<dbReference type="OrthoDB" id="278430at2759"/>
<protein>
    <recommendedName>
        <fullName evidence="2">SUZ domain-containing protein</fullName>
    </recommendedName>
</protein>
<feature type="domain" description="SUZ" evidence="2">
    <location>
        <begin position="207"/>
        <end position="279"/>
    </location>
</feature>
<feature type="compositionally biased region" description="Low complexity" evidence="1">
    <location>
        <begin position="335"/>
        <end position="344"/>
    </location>
</feature>
<feature type="region of interest" description="Disordered" evidence="1">
    <location>
        <begin position="563"/>
        <end position="783"/>
    </location>
</feature>